<dbReference type="Proteomes" id="UP001330482">
    <property type="component" value="Chromosome"/>
</dbReference>
<reference evidence="2 3" key="1">
    <citation type="submission" date="2024-01" db="EMBL/GenBank/DDBJ databases">
        <title>AV1 has a protective and therapeutic effect against plant viruses.</title>
        <authorList>
            <person name="Wang F."/>
        </authorList>
    </citation>
    <scope>NUCLEOTIDE SEQUENCE [LARGE SCALE GENOMIC DNA]</scope>
    <source>
        <strain evidence="2 3">AV1</strain>
    </source>
</reference>
<evidence type="ECO:0000313" key="3">
    <source>
        <dbReference type="Proteomes" id="UP001330482"/>
    </source>
</evidence>
<organism evidence="2 3">
    <name type="scientific">Enterobacter wuhouensis</name>
    <dbReference type="NCBI Taxonomy" id="2529381"/>
    <lineage>
        <taxon>Bacteria</taxon>
        <taxon>Pseudomonadati</taxon>
        <taxon>Pseudomonadota</taxon>
        <taxon>Gammaproteobacteria</taxon>
        <taxon>Enterobacterales</taxon>
        <taxon>Enterobacteriaceae</taxon>
        <taxon>Enterobacter</taxon>
    </lineage>
</organism>
<keyword evidence="3" id="KW-1185">Reference proteome</keyword>
<feature type="region of interest" description="Disordered" evidence="1">
    <location>
        <begin position="380"/>
        <end position="403"/>
    </location>
</feature>
<feature type="region of interest" description="Disordered" evidence="1">
    <location>
        <begin position="239"/>
        <end position="262"/>
    </location>
</feature>
<feature type="region of interest" description="Disordered" evidence="1">
    <location>
        <begin position="422"/>
        <end position="446"/>
    </location>
</feature>
<sequence>MTDTRVAEGWETYTVSEGNRMSRNESVVKLKSERELRFYRWFYQYESAILNYHLKPSVNSLNISHLYSLDNRQASRVINTAVHSFYHPEIANGFIRAIRMNVNERFIPSRDFAWIKNCPDACYYVWLVIRTINIKMPSLFSTLHDAQVYGNPPISQILTYDQLNLIQYPANHTERMLTITDFFDRCDSGLKGKIELMNTIRTEWYRLYIYKDKFPLNKKEKEKCEWAWKYFQKDRAKIKEGAKKRKQNKESEKERQESSYQNASQNSNFIMAYQNIYHSPHITTLTQAAQYIPQQYPASTLTQLAQYHPSIVRHYEYNADGPLKNMIESSVHINTATLMPYLKPASNAEKCLIIRCLYTCWYHKDSDFIKRFNKAWEGRNARKKYRSQKKSKVSSENRVPEDNNVPVSQIATQPCVELPHEKTPTEAMGALNEKSSPLPADENMDDKYDGNHPFMWLPY</sequence>
<feature type="compositionally biased region" description="Basic and acidic residues" evidence="1">
    <location>
        <begin position="248"/>
        <end position="257"/>
    </location>
</feature>
<name>A0ABZ1DIN0_9ENTR</name>
<dbReference type="RefSeq" id="WP_326469256.1">
    <property type="nucleotide sequence ID" value="NZ_CP142124.1"/>
</dbReference>
<evidence type="ECO:0000256" key="1">
    <source>
        <dbReference type="SAM" id="MobiDB-lite"/>
    </source>
</evidence>
<dbReference type="EMBL" id="CP142124">
    <property type="protein sequence ID" value="WRW31669.1"/>
    <property type="molecule type" value="Genomic_DNA"/>
</dbReference>
<feature type="compositionally biased region" description="Basic residues" evidence="1">
    <location>
        <begin position="381"/>
        <end position="392"/>
    </location>
</feature>
<gene>
    <name evidence="2" type="ORF">VPX56_00580</name>
</gene>
<accession>A0ABZ1DIN0</accession>
<proteinExistence type="predicted"/>
<protein>
    <submittedName>
        <fullName evidence="2">Uncharacterized protein</fullName>
    </submittedName>
</protein>
<evidence type="ECO:0000313" key="2">
    <source>
        <dbReference type="EMBL" id="WRW31669.1"/>
    </source>
</evidence>